<protein>
    <recommendedName>
        <fullName evidence="4">DUF4239 domain-containing protein</fullName>
    </recommendedName>
</protein>
<keyword evidence="3" id="KW-1185">Reference proteome</keyword>
<sequence>MELALIYCVGFAALTVACIFLCRPYSRRWIHGRRNANDMIGFSLQSFAALYGILLGLLAVEAYQDFSSVKDAVSKQALTFATLRHNLDGLPAPVSGALQEDLRDYAVEALETHWPKDVTTPTPTGASPILRRMLGRLLAFQPATKSEELVYGEVFRQVNLLIEQRRLLLSSEGNGIPGAMWAVVYIGAFLFILLMCLFDMEAHVHVLLGATTALFLGAVVFLIAALDNPFRGGVTVDPAPIVEMRDALAHENPPAAAGQRREL</sequence>
<dbReference type="InterPro" id="IPR025333">
    <property type="entry name" value="DUF4239"/>
</dbReference>
<keyword evidence="1" id="KW-1133">Transmembrane helix</keyword>
<dbReference type="Pfam" id="PF14023">
    <property type="entry name" value="Bestrophin-like"/>
    <property type="match status" value="1"/>
</dbReference>
<evidence type="ECO:0008006" key="4">
    <source>
        <dbReference type="Google" id="ProtNLM"/>
    </source>
</evidence>
<dbReference type="EMBL" id="AP027142">
    <property type="protein sequence ID" value="BDV35695.1"/>
    <property type="molecule type" value="Genomic_DNA"/>
</dbReference>
<feature type="transmembrane region" description="Helical" evidence="1">
    <location>
        <begin position="204"/>
        <end position="226"/>
    </location>
</feature>
<accession>A0ABN6VL69</accession>
<keyword evidence="1" id="KW-0812">Transmembrane</keyword>
<dbReference type="Proteomes" id="UP001317629">
    <property type="component" value="Chromosome"/>
</dbReference>
<name>A0ABN6VL69_9HYPH</name>
<gene>
    <name evidence="2" type="ORF">SS37A_32240</name>
</gene>
<organism evidence="2 3">
    <name type="scientific">Methylocystis iwaonis</name>
    <dbReference type="NCBI Taxonomy" id="2885079"/>
    <lineage>
        <taxon>Bacteria</taxon>
        <taxon>Pseudomonadati</taxon>
        <taxon>Pseudomonadota</taxon>
        <taxon>Alphaproteobacteria</taxon>
        <taxon>Hyphomicrobiales</taxon>
        <taxon>Methylocystaceae</taxon>
        <taxon>Methylocystis</taxon>
    </lineage>
</organism>
<reference evidence="2 3" key="1">
    <citation type="journal article" date="2023" name="Int. J. Syst. Evol. Microbiol.">
        <title>Methylocystis iwaonis sp. nov., a type II methane-oxidizing bacterium from surface soil of a rice paddy field in Japan, and emended description of the genus Methylocystis (ex Whittenbury et al. 1970) Bowman et al. 1993.</title>
        <authorList>
            <person name="Kaise H."/>
            <person name="Sawadogo J.B."/>
            <person name="Alam M.S."/>
            <person name="Ueno C."/>
            <person name="Dianou D."/>
            <person name="Shinjo R."/>
            <person name="Asakawa S."/>
        </authorList>
    </citation>
    <scope>NUCLEOTIDE SEQUENCE [LARGE SCALE GENOMIC DNA]</scope>
    <source>
        <strain evidence="2 3">SS37A-Re</strain>
    </source>
</reference>
<evidence type="ECO:0000313" key="3">
    <source>
        <dbReference type="Proteomes" id="UP001317629"/>
    </source>
</evidence>
<evidence type="ECO:0000256" key="1">
    <source>
        <dbReference type="SAM" id="Phobius"/>
    </source>
</evidence>
<proteinExistence type="predicted"/>
<feature type="transmembrane region" description="Helical" evidence="1">
    <location>
        <begin position="175"/>
        <end position="198"/>
    </location>
</feature>
<evidence type="ECO:0000313" key="2">
    <source>
        <dbReference type="EMBL" id="BDV35695.1"/>
    </source>
</evidence>
<keyword evidence="1" id="KW-0472">Membrane</keyword>
<feature type="transmembrane region" description="Helical" evidence="1">
    <location>
        <begin position="42"/>
        <end position="60"/>
    </location>
</feature>